<feature type="compositionally biased region" description="Low complexity" evidence="1">
    <location>
        <begin position="87"/>
        <end position="101"/>
    </location>
</feature>
<gene>
    <name evidence="2" type="ORF">CP980_33335</name>
</gene>
<feature type="region of interest" description="Disordered" evidence="1">
    <location>
        <begin position="79"/>
        <end position="101"/>
    </location>
</feature>
<name>A0A5J6JL70_STRVI</name>
<dbReference type="EMBL" id="CP023692">
    <property type="protein sequence ID" value="QEV49304.1"/>
    <property type="molecule type" value="Genomic_DNA"/>
</dbReference>
<evidence type="ECO:0000256" key="1">
    <source>
        <dbReference type="SAM" id="MobiDB-lite"/>
    </source>
</evidence>
<dbReference type="RefSeq" id="WP_150529876.1">
    <property type="nucleotide sequence ID" value="NZ_BNBW01000016.1"/>
</dbReference>
<protein>
    <submittedName>
        <fullName evidence="2">Uncharacterized protein</fullName>
    </submittedName>
</protein>
<dbReference type="AlphaFoldDB" id="A0A5J6JL70"/>
<keyword evidence="3" id="KW-1185">Reference proteome</keyword>
<dbReference type="KEGG" id="svn:CP980_33335"/>
<proteinExistence type="predicted"/>
<dbReference type="Proteomes" id="UP000325563">
    <property type="component" value="Chromosome"/>
</dbReference>
<accession>A0A5J6JL70</accession>
<sequence>MTAALVAAVVGSGIQASGLTLDAGTQLPAISLAAVFGLGLARAGRAHLAPLPVASSIGAAYRSIGAAYWSTSSTSFADPAVTGGQQPAAPAPSAEESALAR</sequence>
<dbReference type="GeneID" id="95615421"/>
<evidence type="ECO:0000313" key="3">
    <source>
        <dbReference type="Proteomes" id="UP000325563"/>
    </source>
</evidence>
<organism evidence="2 3">
    <name type="scientific">Streptomyces vinaceus</name>
    <dbReference type="NCBI Taxonomy" id="1960"/>
    <lineage>
        <taxon>Bacteria</taxon>
        <taxon>Bacillati</taxon>
        <taxon>Actinomycetota</taxon>
        <taxon>Actinomycetes</taxon>
        <taxon>Kitasatosporales</taxon>
        <taxon>Streptomycetaceae</taxon>
        <taxon>Streptomyces</taxon>
    </lineage>
</organism>
<reference evidence="2 3" key="1">
    <citation type="submission" date="2017-09" db="EMBL/GenBank/DDBJ databases">
        <authorList>
            <person name="Lee N."/>
            <person name="Cho B.-K."/>
        </authorList>
    </citation>
    <scope>NUCLEOTIDE SEQUENCE [LARGE SCALE GENOMIC DNA]</scope>
    <source>
        <strain evidence="2 3">ATCC 27476</strain>
    </source>
</reference>
<evidence type="ECO:0000313" key="2">
    <source>
        <dbReference type="EMBL" id="QEV49304.1"/>
    </source>
</evidence>